<evidence type="ECO:0000256" key="2">
    <source>
        <dbReference type="ARBA" id="ARBA00012438"/>
    </source>
</evidence>
<evidence type="ECO:0000256" key="6">
    <source>
        <dbReference type="ARBA" id="ARBA00022777"/>
    </source>
</evidence>
<evidence type="ECO:0000256" key="1">
    <source>
        <dbReference type="ARBA" id="ARBA00000085"/>
    </source>
</evidence>
<keyword evidence="4" id="KW-0808">Transferase</keyword>
<evidence type="ECO:0000256" key="5">
    <source>
        <dbReference type="ARBA" id="ARBA00022741"/>
    </source>
</evidence>
<dbReference type="Pfam" id="PF02518">
    <property type="entry name" value="HATPase_c"/>
    <property type="match status" value="1"/>
</dbReference>
<feature type="transmembrane region" description="Helical" evidence="9">
    <location>
        <begin position="75"/>
        <end position="95"/>
    </location>
</feature>
<feature type="transmembrane region" description="Helical" evidence="9">
    <location>
        <begin position="248"/>
        <end position="266"/>
    </location>
</feature>
<evidence type="ECO:0000256" key="4">
    <source>
        <dbReference type="ARBA" id="ARBA00022679"/>
    </source>
</evidence>
<keyword evidence="5" id="KW-0547">Nucleotide-binding</keyword>
<dbReference type="Pfam" id="PF07730">
    <property type="entry name" value="HisKA_3"/>
    <property type="match status" value="1"/>
</dbReference>
<keyword evidence="9" id="KW-0812">Transmembrane</keyword>
<evidence type="ECO:0000313" key="13">
    <source>
        <dbReference type="Proteomes" id="UP001501116"/>
    </source>
</evidence>
<keyword evidence="13" id="KW-1185">Reference proteome</keyword>
<proteinExistence type="predicted"/>
<dbReference type="Proteomes" id="UP001501116">
    <property type="component" value="Unassembled WGS sequence"/>
</dbReference>
<dbReference type="SUPFAM" id="SSF55874">
    <property type="entry name" value="ATPase domain of HSP90 chaperone/DNA topoisomerase II/histidine kinase"/>
    <property type="match status" value="1"/>
</dbReference>
<gene>
    <name evidence="12" type="ORF">GCM10009754_47890</name>
</gene>
<feature type="transmembrane region" description="Helical" evidence="9">
    <location>
        <begin position="339"/>
        <end position="358"/>
    </location>
</feature>
<evidence type="ECO:0000259" key="10">
    <source>
        <dbReference type="Pfam" id="PF02518"/>
    </source>
</evidence>
<dbReference type="Gene3D" id="1.20.5.1930">
    <property type="match status" value="1"/>
</dbReference>
<evidence type="ECO:0000256" key="9">
    <source>
        <dbReference type="SAM" id="Phobius"/>
    </source>
</evidence>
<comment type="caution">
    <text evidence="12">The sequence shown here is derived from an EMBL/GenBank/DDBJ whole genome shotgun (WGS) entry which is preliminary data.</text>
</comment>
<keyword evidence="9" id="KW-1133">Transmembrane helix</keyword>
<feature type="domain" description="Signal transduction histidine kinase subgroup 3 dimerisation and phosphoacceptor" evidence="11">
    <location>
        <begin position="380"/>
        <end position="444"/>
    </location>
</feature>
<comment type="catalytic activity">
    <reaction evidence="1">
        <text>ATP + protein L-histidine = ADP + protein N-phospho-L-histidine.</text>
        <dbReference type="EC" id="2.7.13.3"/>
    </reaction>
</comment>
<feature type="transmembrane region" description="Helical" evidence="9">
    <location>
        <begin position="224"/>
        <end position="241"/>
    </location>
</feature>
<evidence type="ECO:0000256" key="8">
    <source>
        <dbReference type="ARBA" id="ARBA00023012"/>
    </source>
</evidence>
<sequence>MSDAPGPLQQKALAFFRWLGLPGIALFGAALCDLLIIVPAALDDVGSRGDDLVVLPGVIGMVACALWARRRPAVAAVAGAAVLVLSSALIRFSPYLPYSTLLRNVTLSETVAGFELVMLAVRRLRPGVAFATSASLVIGCLIAVVGRRPTALTASGVLTSLVAGVAVLVVAVAVGVQTKEGKRKPSKIGLTGELLREHWPIAGALSLVGFLDVSWTMTSENQRGVPLLLFSLAAAAMAMLSHRQPVRAAIILAGVMLASAVLAPLLDVRSTMLIGGGVPVTQVLAGVLVVVNLVRFEPKRTAWSLIGVLSVVVALAAGLNGSVTGRGERHLFQPNVMRSLFVFALLLLGIAVALGLYLRSRDSERKQVVKAAVTDAQTSERMALARELHDVVAHHVTGIVVQAQAAKLMGEKDPLVAVEAMGRIEHAGTEALVAMRRLVRSMRGDASAAGGDVTEQATTDLAADLRKLVDEANHGVPTELDLDLPSPVPHEVARSALRLVQESLTNIGKHAADATEAVVLAHLSGEELHLWVRDDGRARTPGEDRRPAGGSGGYGLIGMRERVELLHGRLDAGPAPNGGWRVEAWLPLA</sequence>
<dbReference type="InterPro" id="IPR036890">
    <property type="entry name" value="HATPase_C_sf"/>
</dbReference>
<feature type="transmembrane region" description="Helical" evidence="9">
    <location>
        <begin position="301"/>
        <end position="319"/>
    </location>
</feature>
<evidence type="ECO:0000259" key="11">
    <source>
        <dbReference type="Pfam" id="PF07730"/>
    </source>
</evidence>
<feature type="domain" description="Histidine kinase/HSP90-like ATPase" evidence="10">
    <location>
        <begin position="495"/>
        <end position="588"/>
    </location>
</feature>
<dbReference type="InterPro" id="IPR011712">
    <property type="entry name" value="Sig_transdc_His_kin_sub3_dim/P"/>
</dbReference>
<feature type="transmembrane region" description="Helical" evidence="9">
    <location>
        <begin position="272"/>
        <end position="294"/>
    </location>
</feature>
<dbReference type="PANTHER" id="PTHR24421">
    <property type="entry name" value="NITRATE/NITRITE SENSOR PROTEIN NARX-RELATED"/>
    <property type="match status" value="1"/>
</dbReference>
<keyword evidence="9" id="KW-0472">Membrane</keyword>
<keyword evidence="6 12" id="KW-0418">Kinase</keyword>
<organism evidence="12 13">
    <name type="scientific">Amycolatopsis minnesotensis</name>
    <dbReference type="NCBI Taxonomy" id="337894"/>
    <lineage>
        <taxon>Bacteria</taxon>
        <taxon>Bacillati</taxon>
        <taxon>Actinomycetota</taxon>
        <taxon>Actinomycetes</taxon>
        <taxon>Pseudonocardiales</taxon>
        <taxon>Pseudonocardiaceae</taxon>
        <taxon>Amycolatopsis</taxon>
    </lineage>
</organism>
<accession>A0ABN2RID2</accession>
<evidence type="ECO:0000313" key="12">
    <source>
        <dbReference type="EMBL" id="GAA1969098.1"/>
    </source>
</evidence>
<dbReference type="PANTHER" id="PTHR24421:SF10">
    <property type="entry name" value="NITRATE_NITRITE SENSOR PROTEIN NARQ"/>
    <property type="match status" value="1"/>
</dbReference>
<evidence type="ECO:0000256" key="3">
    <source>
        <dbReference type="ARBA" id="ARBA00022553"/>
    </source>
</evidence>
<dbReference type="InterPro" id="IPR050482">
    <property type="entry name" value="Sensor_HK_TwoCompSys"/>
</dbReference>
<dbReference type="Gene3D" id="3.30.565.10">
    <property type="entry name" value="Histidine kinase-like ATPase, C-terminal domain"/>
    <property type="match status" value="1"/>
</dbReference>
<evidence type="ECO:0000256" key="7">
    <source>
        <dbReference type="ARBA" id="ARBA00022840"/>
    </source>
</evidence>
<feature type="transmembrane region" description="Helical" evidence="9">
    <location>
        <begin position="12"/>
        <end position="40"/>
    </location>
</feature>
<dbReference type="GO" id="GO:0016301">
    <property type="term" value="F:kinase activity"/>
    <property type="evidence" value="ECO:0007669"/>
    <property type="project" value="UniProtKB-KW"/>
</dbReference>
<dbReference type="EC" id="2.7.13.3" evidence="2"/>
<reference evidence="12 13" key="1">
    <citation type="journal article" date="2019" name="Int. J. Syst. Evol. Microbiol.">
        <title>The Global Catalogue of Microorganisms (GCM) 10K type strain sequencing project: providing services to taxonomists for standard genome sequencing and annotation.</title>
        <authorList>
            <consortium name="The Broad Institute Genomics Platform"/>
            <consortium name="The Broad Institute Genome Sequencing Center for Infectious Disease"/>
            <person name="Wu L."/>
            <person name="Ma J."/>
        </authorList>
    </citation>
    <scope>NUCLEOTIDE SEQUENCE [LARGE SCALE GENOMIC DNA]</scope>
    <source>
        <strain evidence="12 13">JCM 14545</strain>
    </source>
</reference>
<dbReference type="InterPro" id="IPR003594">
    <property type="entry name" value="HATPase_dom"/>
</dbReference>
<dbReference type="RefSeq" id="WP_344422860.1">
    <property type="nucleotide sequence ID" value="NZ_BAAANN010000019.1"/>
</dbReference>
<feature type="transmembrane region" description="Helical" evidence="9">
    <location>
        <begin position="52"/>
        <end position="68"/>
    </location>
</feature>
<keyword evidence="3" id="KW-0597">Phosphoprotein</keyword>
<keyword evidence="8" id="KW-0902">Two-component regulatory system</keyword>
<feature type="transmembrane region" description="Helical" evidence="9">
    <location>
        <begin position="157"/>
        <end position="178"/>
    </location>
</feature>
<keyword evidence="7" id="KW-0067">ATP-binding</keyword>
<protein>
    <recommendedName>
        <fullName evidence="2">histidine kinase</fullName>
        <ecNumber evidence="2">2.7.13.3</ecNumber>
    </recommendedName>
</protein>
<dbReference type="EMBL" id="BAAANN010000019">
    <property type="protein sequence ID" value="GAA1969098.1"/>
    <property type="molecule type" value="Genomic_DNA"/>
</dbReference>
<dbReference type="CDD" id="cd16917">
    <property type="entry name" value="HATPase_UhpB-NarQ-NarX-like"/>
    <property type="match status" value="1"/>
</dbReference>
<feature type="transmembrane region" description="Helical" evidence="9">
    <location>
        <begin position="128"/>
        <end position="145"/>
    </location>
</feature>
<name>A0ABN2RID2_9PSEU</name>